<reference evidence="1 2" key="1">
    <citation type="submission" date="2019-07" db="EMBL/GenBank/DDBJ databases">
        <title>New Mycobacterium species.</title>
        <authorList>
            <person name="Tortoli E."/>
            <person name="Ghielmetti G."/>
            <person name="Friedel U."/>
            <person name="Trovato A."/>
        </authorList>
    </citation>
    <scope>NUCLEOTIDE SEQUENCE [LARGE SCALE GENOMIC DNA]</scope>
    <source>
        <strain evidence="1 2">16-83</strain>
    </source>
</reference>
<keyword evidence="2" id="KW-1185">Reference proteome</keyword>
<evidence type="ECO:0000313" key="1">
    <source>
        <dbReference type="EMBL" id="TVS89179.1"/>
    </source>
</evidence>
<protein>
    <submittedName>
        <fullName evidence="1">Uncharacterized protein</fullName>
    </submittedName>
</protein>
<evidence type="ECO:0000313" key="2">
    <source>
        <dbReference type="Proteomes" id="UP000320513"/>
    </source>
</evidence>
<accession>A0A557XT83</accession>
<dbReference type="Proteomes" id="UP000320513">
    <property type="component" value="Unassembled WGS sequence"/>
</dbReference>
<comment type="caution">
    <text evidence="1">The sequence shown here is derived from an EMBL/GenBank/DDBJ whole genome shotgun (WGS) entry which is preliminary data.</text>
</comment>
<gene>
    <name evidence="1" type="ORF">FPZ47_12310</name>
</gene>
<dbReference type="AlphaFoldDB" id="A0A557XT83"/>
<dbReference type="RefSeq" id="WP_144945791.1">
    <property type="nucleotide sequence ID" value="NZ_VMQU01000044.1"/>
</dbReference>
<dbReference type="EMBL" id="VMQU01000044">
    <property type="protein sequence ID" value="TVS89179.1"/>
    <property type="molecule type" value="Genomic_DNA"/>
</dbReference>
<sequence length="60" mass="6634">MGNATRHTLSGGIMLNIDKNITLQARTPQSPPKPVDAPNAAQHPIPLWNNRFLGYTFPPR</sequence>
<organism evidence="1 2">
    <name type="scientific">Mycobacterium helveticum</name>
    <dbReference type="NCBI Taxonomy" id="2592811"/>
    <lineage>
        <taxon>Bacteria</taxon>
        <taxon>Bacillati</taxon>
        <taxon>Actinomycetota</taxon>
        <taxon>Actinomycetes</taxon>
        <taxon>Mycobacteriales</taxon>
        <taxon>Mycobacteriaceae</taxon>
        <taxon>Mycobacterium</taxon>
    </lineage>
</organism>
<name>A0A557XT83_9MYCO</name>
<proteinExistence type="predicted"/>